<keyword evidence="13 14" id="KW-0472">Membrane</keyword>
<evidence type="ECO:0000256" key="13">
    <source>
        <dbReference type="ARBA" id="ARBA00023136"/>
    </source>
</evidence>
<organism evidence="17 18">
    <name type="scientific">Paenibacillus wenxiniae</name>
    <dbReference type="NCBI Taxonomy" id="1636843"/>
    <lineage>
        <taxon>Bacteria</taxon>
        <taxon>Bacillati</taxon>
        <taxon>Bacillota</taxon>
        <taxon>Bacilli</taxon>
        <taxon>Bacillales</taxon>
        <taxon>Paenibacillaceae</taxon>
        <taxon>Paenibacillus</taxon>
    </lineage>
</organism>
<evidence type="ECO:0000256" key="2">
    <source>
        <dbReference type="ARBA" id="ARBA00004651"/>
    </source>
</evidence>
<dbReference type="InterPro" id="IPR003661">
    <property type="entry name" value="HisK_dim/P_dom"/>
</dbReference>
<protein>
    <recommendedName>
        <fullName evidence="3">histidine kinase</fullName>
        <ecNumber evidence="3">2.7.13.3</ecNumber>
    </recommendedName>
</protein>
<dbReference type="SUPFAM" id="SSF55874">
    <property type="entry name" value="ATPase domain of HSP90 chaperone/DNA topoisomerase II/histidine kinase"/>
    <property type="match status" value="1"/>
</dbReference>
<evidence type="ECO:0000256" key="8">
    <source>
        <dbReference type="ARBA" id="ARBA00022741"/>
    </source>
</evidence>
<comment type="caution">
    <text evidence="17">The sequence shown here is derived from an EMBL/GenBank/DDBJ whole genome shotgun (WGS) entry which is preliminary data.</text>
</comment>
<evidence type="ECO:0000256" key="6">
    <source>
        <dbReference type="ARBA" id="ARBA00022679"/>
    </source>
</evidence>
<feature type="transmembrane region" description="Helical" evidence="14">
    <location>
        <begin position="172"/>
        <end position="191"/>
    </location>
</feature>
<dbReference type="PANTHER" id="PTHR45528:SF1">
    <property type="entry name" value="SENSOR HISTIDINE KINASE CPXA"/>
    <property type="match status" value="1"/>
</dbReference>
<dbReference type="InterPro" id="IPR003660">
    <property type="entry name" value="HAMP_dom"/>
</dbReference>
<dbReference type="SMART" id="SM00388">
    <property type="entry name" value="HisKA"/>
    <property type="match status" value="1"/>
</dbReference>
<sequence>MIRKISIKFLIGFFLIFSLSFVVLNQTVKEFIRSSNQSLVTDELEGLKNNSSGYVYQAFLINHYSNNQLYFGEIAKGIAVDLNRMTDSSVGIYNLAGKLLYTPDRSAFPTDKESDLQQAIQGNTAYSITYNGKRTTVLFSYPVIVDGAKVGILRFHKDFSSLYQQTEQVLQITLYIALAIFAAAFLFSYILSRHITIPLVQLTKASNEVKKGNLGIRLHFKRKDEIGRLADNFNDMIGQISRQIDIIEKDRDHLKQLHEQEKLFFDNITHELKTPLTSILGYAEIIRTNGEKDPIFFDKGMNHIIEESRRLHSMVLKLLEVSRSNHVTQEWQIVDTGAILRDVCESMTLRAQRYHKQIQYNLADGLIVLGDPDSVRQLFINLIDNAIKHSLPGSVVSVRGERVEDRIQFVFSNPSDPIDSDYVSRLFQPFYFVHAVDTEEGSVGLGLSIVKSIVQQMNGTIDIANEHSQTIVTVQLIALTEVEMENRS</sequence>
<feature type="domain" description="Histidine kinase" evidence="15">
    <location>
        <begin position="267"/>
        <end position="480"/>
    </location>
</feature>
<dbReference type="InterPro" id="IPR036097">
    <property type="entry name" value="HisK_dim/P_sf"/>
</dbReference>
<dbReference type="Pfam" id="PF02518">
    <property type="entry name" value="HATPase_c"/>
    <property type="match status" value="1"/>
</dbReference>
<dbReference type="SUPFAM" id="SSF158472">
    <property type="entry name" value="HAMP domain-like"/>
    <property type="match status" value="1"/>
</dbReference>
<dbReference type="SMART" id="SM00387">
    <property type="entry name" value="HATPase_c"/>
    <property type="match status" value="1"/>
</dbReference>
<keyword evidence="4" id="KW-1003">Cell membrane</keyword>
<dbReference type="InterPro" id="IPR003594">
    <property type="entry name" value="HATPase_dom"/>
</dbReference>
<evidence type="ECO:0000256" key="4">
    <source>
        <dbReference type="ARBA" id="ARBA00022475"/>
    </source>
</evidence>
<evidence type="ECO:0000259" key="15">
    <source>
        <dbReference type="PROSITE" id="PS50109"/>
    </source>
</evidence>
<evidence type="ECO:0000313" key="18">
    <source>
        <dbReference type="Proteomes" id="UP001597233"/>
    </source>
</evidence>
<evidence type="ECO:0000256" key="10">
    <source>
        <dbReference type="ARBA" id="ARBA00022840"/>
    </source>
</evidence>
<dbReference type="EMBL" id="JBHUEH010000032">
    <property type="protein sequence ID" value="MFD1887782.1"/>
    <property type="molecule type" value="Genomic_DNA"/>
</dbReference>
<dbReference type="InterPro" id="IPR036890">
    <property type="entry name" value="HATPase_C_sf"/>
</dbReference>
<keyword evidence="8" id="KW-0547">Nucleotide-binding</keyword>
<keyword evidence="9 17" id="KW-0418">Kinase</keyword>
<dbReference type="PROSITE" id="PS50109">
    <property type="entry name" value="HIS_KIN"/>
    <property type="match status" value="1"/>
</dbReference>
<keyword evidence="10" id="KW-0067">ATP-binding</keyword>
<gene>
    <name evidence="17" type="ORF">ACFSC9_20085</name>
</gene>
<keyword evidence="11 14" id="KW-1133">Transmembrane helix</keyword>
<dbReference type="SUPFAM" id="SSF47384">
    <property type="entry name" value="Homodimeric domain of signal transducing histidine kinase"/>
    <property type="match status" value="1"/>
</dbReference>
<evidence type="ECO:0000313" key="17">
    <source>
        <dbReference type="EMBL" id="MFD1887782.1"/>
    </source>
</evidence>
<dbReference type="Gene3D" id="6.10.340.10">
    <property type="match status" value="1"/>
</dbReference>
<evidence type="ECO:0000256" key="12">
    <source>
        <dbReference type="ARBA" id="ARBA00023012"/>
    </source>
</evidence>
<name>A0ABW4RNA2_9BACL</name>
<keyword evidence="6" id="KW-0808">Transferase</keyword>
<accession>A0ABW4RNA2</accession>
<evidence type="ECO:0000256" key="9">
    <source>
        <dbReference type="ARBA" id="ARBA00022777"/>
    </source>
</evidence>
<dbReference type="InterPro" id="IPR004358">
    <property type="entry name" value="Sig_transdc_His_kin-like_C"/>
</dbReference>
<feature type="domain" description="HAMP" evidence="16">
    <location>
        <begin position="193"/>
        <end position="245"/>
    </location>
</feature>
<evidence type="ECO:0000256" key="1">
    <source>
        <dbReference type="ARBA" id="ARBA00000085"/>
    </source>
</evidence>
<evidence type="ECO:0000256" key="11">
    <source>
        <dbReference type="ARBA" id="ARBA00022989"/>
    </source>
</evidence>
<keyword evidence="12" id="KW-0902">Two-component regulatory system</keyword>
<evidence type="ECO:0000256" key="3">
    <source>
        <dbReference type="ARBA" id="ARBA00012438"/>
    </source>
</evidence>
<dbReference type="Gene3D" id="3.30.565.10">
    <property type="entry name" value="Histidine kinase-like ATPase, C-terminal domain"/>
    <property type="match status" value="1"/>
</dbReference>
<dbReference type="InterPro" id="IPR050398">
    <property type="entry name" value="HssS/ArlS-like"/>
</dbReference>
<keyword evidence="7 14" id="KW-0812">Transmembrane</keyword>
<dbReference type="CDD" id="cd06225">
    <property type="entry name" value="HAMP"/>
    <property type="match status" value="1"/>
</dbReference>
<dbReference type="RefSeq" id="WP_347323930.1">
    <property type="nucleotide sequence ID" value="NZ_JBCGUH010000002.1"/>
</dbReference>
<evidence type="ECO:0000259" key="16">
    <source>
        <dbReference type="PROSITE" id="PS50885"/>
    </source>
</evidence>
<keyword evidence="5" id="KW-0597">Phosphoprotein</keyword>
<dbReference type="Gene3D" id="1.10.287.130">
    <property type="match status" value="1"/>
</dbReference>
<dbReference type="PANTHER" id="PTHR45528">
    <property type="entry name" value="SENSOR HISTIDINE KINASE CPXA"/>
    <property type="match status" value="1"/>
</dbReference>
<evidence type="ECO:0000256" key="7">
    <source>
        <dbReference type="ARBA" id="ARBA00022692"/>
    </source>
</evidence>
<dbReference type="PROSITE" id="PS50885">
    <property type="entry name" value="HAMP"/>
    <property type="match status" value="1"/>
</dbReference>
<dbReference type="SMART" id="SM00304">
    <property type="entry name" value="HAMP"/>
    <property type="match status" value="1"/>
</dbReference>
<dbReference type="CDD" id="cd00075">
    <property type="entry name" value="HATPase"/>
    <property type="match status" value="1"/>
</dbReference>
<comment type="subcellular location">
    <subcellularLocation>
        <location evidence="2">Cell membrane</location>
        <topology evidence="2">Multi-pass membrane protein</topology>
    </subcellularLocation>
</comment>
<dbReference type="Pfam" id="PF00512">
    <property type="entry name" value="HisKA"/>
    <property type="match status" value="1"/>
</dbReference>
<comment type="catalytic activity">
    <reaction evidence="1">
        <text>ATP + protein L-histidine = ADP + protein N-phospho-L-histidine.</text>
        <dbReference type="EC" id="2.7.13.3"/>
    </reaction>
</comment>
<evidence type="ECO:0000256" key="14">
    <source>
        <dbReference type="SAM" id="Phobius"/>
    </source>
</evidence>
<keyword evidence="18" id="KW-1185">Reference proteome</keyword>
<dbReference type="PRINTS" id="PR00344">
    <property type="entry name" value="BCTRLSENSOR"/>
</dbReference>
<reference evidence="18" key="1">
    <citation type="journal article" date="2019" name="Int. J. Syst. Evol. Microbiol.">
        <title>The Global Catalogue of Microorganisms (GCM) 10K type strain sequencing project: providing services to taxonomists for standard genome sequencing and annotation.</title>
        <authorList>
            <consortium name="The Broad Institute Genomics Platform"/>
            <consortium name="The Broad Institute Genome Sequencing Center for Infectious Disease"/>
            <person name="Wu L."/>
            <person name="Ma J."/>
        </authorList>
    </citation>
    <scope>NUCLEOTIDE SEQUENCE [LARGE SCALE GENOMIC DNA]</scope>
    <source>
        <strain evidence="18">CCUG 54950</strain>
    </source>
</reference>
<dbReference type="CDD" id="cd00082">
    <property type="entry name" value="HisKA"/>
    <property type="match status" value="1"/>
</dbReference>
<proteinExistence type="predicted"/>
<dbReference type="GO" id="GO:0016301">
    <property type="term" value="F:kinase activity"/>
    <property type="evidence" value="ECO:0007669"/>
    <property type="project" value="UniProtKB-KW"/>
</dbReference>
<dbReference type="Proteomes" id="UP001597233">
    <property type="component" value="Unassembled WGS sequence"/>
</dbReference>
<dbReference type="InterPro" id="IPR005467">
    <property type="entry name" value="His_kinase_dom"/>
</dbReference>
<dbReference type="Pfam" id="PF00672">
    <property type="entry name" value="HAMP"/>
    <property type="match status" value="1"/>
</dbReference>
<evidence type="ECO:0000256" key="5">
    <source>
        <dbReference type="ARBA" id="ARBA00022553"/>
    </source>
</evidence>
<dbReference type="EC" id="2.7.13.3" evidence="3"/>